<evidence type="ECO:0000256" key="8">
    <source>
        <dbReference type="ARBA" id="ARBA00023027"/>
    </source>
</evidence>
<dbReference type="PROSITE" id="PS51839">
    <property type="entry name" value="4FE4S_HC3"/>
    <property type="match status" value="1"/>
</dbReference>
<dbReference type="NCBIfam" id="TIGR01973">
    <property type="entry name" value="NuoG"/>
    <property type="match status" value="1"/>
</dbReference>
<dbReference type="InterPro" id="IPR015405">
    <property type="entry name" value="NDUFS1-like_C"/>
</dbReference>
<feature type="domain" description="4Fe-4S Mo/W bis-MGD-type" evidence="12">
    <location>
        <begin position="215"/>
        <end position="271"/>
    </location>
</feature>
<dbReference type="PROSITE" id="PS00643">
    <property type="entry name" value="COMPLEX1_75K_3"/>
    <property type="match status" value="1"/>
</dbReference>
<proteinExistence type="inferred from homology"/>
<dbReference type="Gene3D" id="3.30.200.210">
    <property type="match status" value="1"/>
</dbReference>
<dbReference type="GO" id="GO:0046872">
    <property type="term" value="F:metal ion binding"/>
    <property type="evidence" value="ECO:0007669"/>
    <property type="project" value="UniProtKB-UniRule"/>
</dbReference>
<dbReference type="PROSITE" id="PS51669">
    <property type="entry name" value="4FE4S_MOW_BIS_MGD"/>
    <property type="match status" value="1"/>
</dbReference>
<accession>K7Z449</accession>
<dbReference type="SUPFAM" id="SSF54292">
    <property type="entry name" value="2Fe-2S ferredoxin-like"/>
    <property type="match status" value="1"/>
</dbReference>
<dbReference type="InterPro" id="IPR006963">
    <property type="entry name" value="Mopterin_OxRdtase_4Fe-4S_dom"/>
</dbReference>
<keyword evidence="10" id="KW-0874">Quinone</keyword>
<dbReference type="Pfam" id="PF13510">
    <property type="entry name" value="Fer2_4"/>
    <property type="match status" value="1"/>
</dbReference>
<keyword evidence="7 10" id="KW-0411">Iron-sulfur</keyword>
<protein>
    <recommendedName>
        <fullName evidence="10">NADH-quinone oxidoreductase</fullName>
        <ecNumber evidence="10">7.1.1.-</ecNumber>
    </recommendedName>
</protein>
<organism evidence="14 15">
    <name type="scientific">Candidatus Endolissoclinum faulkneri L2</name>
    <dbReference type="NCBI Taxonomy" id="1193729"/>
    <lineage>
        <taxon>Bacteria</taxon>
        <taxon>Pseudomonadati</taxon>
        <taxon>Pseudomonadota</taxon>
        <taxon>Alphaproteobacteria</taxon>
        <taxon>Rhodospirillales</taxon>
        <taxon>Rhodospirillaceae</taxon>
        <taxon>Candidatus Endolissoclinum</taxon>
    </lineage>
</organism>
<name>K7Z449_9PROT</name>
<dbReference type="FunFam" id="3.30.70.20:FF:000002">
    <property type="entry name" value="NADH-ubiquinone oxidoreductase 75 kDa subunit"/>
    <property type="match status" value="1"/>
</dbReference>
<reference evidence="14 15" key="1">
    <citation type="journal article" date="2012" name="Proc. Natl. Acad. Sci. U.S.A.">
        <title>Genome streamlining and chemical defense in a coral reef symbiosis.</title>
        <authorList>
            <person name="Kwan J.C."/>
            <person name="Donia M.S."/>
            <person name="Han A.W."/>
            <person name="Hirose E."/>
            <person name="Haygood M.G."/>
            <person name="Schmidt E.W."/>
        </authorList>
    </citation>
    <scope>NUCLEOTIDE SEQUENCE [LARGE SCALE GENOMIC DNA]</scope>
    <source>
        <strain evidence="14 15">L2</strain>
    </source>
</reference>
<dbReference type="EMBL" id="CP003539">
    <property type="protein sequence ID" value="AFX98788.1"/>
    <property type="molecule type" value="Genomic_DNA"/>
</dbReference>
<dbReference type="CDD" id="cd02773">
    <property type="entry name" value="MopB_Res-Cmplx1_Nad11"/>
    <property type="match status" value="1"/>
</dbReference>
<evidence type="ECO:0000256" key="6">
    <source>
        <dbReference type="ARBA" id="ARBA00023004"/>
    </source>
</evidence>
<dbReference type="GO" id="GO:0008137">
    <property type="term" value="F:NADH dehydrogenase (ubiquinone) activity"/>
    <property type="evidence" value="ECO:0007669"/>
    <property type="project" value="UniProtKB-UniRule"/>
</dbReference>
<sequence>MPRLMIDGIETVVPQGATVLQACESVGSEVPHFCFHSRLSIAGNCRMCLVELENGSKPIVACAFPAEEGMVIQTKSDLALKAQKSTMEFLLINHPLDCPICDQGGECDLQDQAMGYGFHSSRYRDNKRAVTNKYMGPLIKTIMTRCIHCTRCVRFSTEIAGVKEMGMLNRGEGAEITTYLEEALNSELSANVIDLCPVGALTSKPYAFVARPWELKKINSIDVMDAVGSSIRIDTRGSDVLRILPRLHEDVNEDWISDKTRYACDGLKQQRLDRPYVRKNGKLESTSWSEALTTAALAIKNLQGRQMAAIVGDLVDAESMYTLKRLMNNLECPNIDCRQDGAKVGGNMRAAYLFNTTIAGIEYADAILMVGTNPRWESALINARIRKRWMAGPIDIALIGKKVNLNYDYDHIGVGPKTLVEIMNGSHSFANILNNAKRPMIIVGMGALARSDGSAILDTALKIASNTGMLNSGHIDNKKNSIPIKIWNGFNVLHTAASRVAGLDMGFLPHNDGRDVAGIIEGVKSGTVKLVYLLGADEVDSDFGDAFVIYQGHHGDRGAHIADVIFPGAAYTEKDGIYVNTEGRIQMGIAAVFPPGQARDDWKILRALSERVGETIPFSTLECVRSALCAEYPTFSTIDAIQPAKWGEMFGTSHVITDIPFTYPINNFYMTDVISRASRTMSECTEAFVLQRHNSTCLSKERQIDKSVVG</sequence>
<evidence type="ECO:0000256" key="10">
    <source>
        <dbReference type="RuleBase" id="RU003525"/>
    </source>
</evidence>
<dbReference type="Gene3D" id="3.10.20.740">
    <property type="match status" value="1"/>
</dbReference>
<dbReference type="CDD" id="cd00207">
    <property type="entry name" value="fer2"/>
    <property type="match status" value="1"/>
</dbReference>
<keyword evidence="10" id="KW-0001">2Fe-2S</keyword>
<comment type="catalytic activity">
    <reaction evidence="9 10">
        <text>a quinone + NADH + 5 H(+)(in) = a quinol + NAD(+) + 4 H(+)(out)</text>
        <dbReference type="Rhea" id="RHEA:57888"/>
        <dbReference type="ChEBI" id="CHEBI:15378"/>
        <dbReference type="ChEBI" id="CHEBI:24646"/>
        <dbReference type="ChEBI" id="CHEBI:57540"/>
        <dbReference type="ChEBI" id="CHEBI:57945"/>
        <dbReference type="ChEBI" id="CHEBI:132124"/>
    </reaction>
</comment>
<dbReference type="InterPro" id="IPR036010">
    <property type="entry name" value="2Fe-2S_ferredoxin-like_sf"/>
</dbReference>
<dbReference type="PROSITE" id="PS00642">
    <property type="entry name" value="COMPLEX1_75K_2"/>
    <property type="match status" value="1"/>
</dbReference>
<feature type="domain" description="4Fe-4S His(Cys)3-ligated-type" evidence="13">
    <location>
        <begin position="78"/>
        <end position="117"/>
    </location>
</feature>
<evidence type="ECO:0000256" key="4">
    <source>
        <dbReference type="ARBA" id="ARBA00022723"/>
    </source>
</evidence>
<dbReference type="STRING" id="1193729.A1OE_597"/>
<dbReference type="FunFam" id="3.30.200.210:FF:000002">
    <property type="entry name" value="NADH-ubiquinone oxidoreductase 75 kDa subunit"/>
    <property type="match status" value="1"/>
</dbReference>
<comment type="cofactor">
    <cofactor evidence="1 10">
        <name>[4Fe-4S] cluster</name>
        <dbReference type="ChEBI" id="CHEBI:49883"/>
    </cofactor>
</comment>
<evidence type="ECO:0000256" key="9">
    <source>
        <dbReference type="ARBA" id="ARBA00047712"/>
    </source>
</evidence>
<dbReference type="GO" id="GO:0042773">
    <property type="term" value="P:ATP synthesis coupled electron transport"/>
    <property type="evidence" value="ECO:0007669"/>
    <property type="project" value="InterPro"/>
</dbReference>
<comment type="similarity">
    <text evidence="2 10">Belongs to the complex I 75 kDa subunit family.</text>
</comment>
<dbReference type="InterPro" id="IPR054351">
    <property type="entry name" value="NADH_UbQ_OxRdtase_ferredoxin"/>
</dbReference>
<dbReference type="FunFam" id="3.10.20.740:FF:000001">
    <property type="entry name" value="NADH-quinone oxidoreductase subunit G"/>
    <property type="match status" value="1"/>
</dbReference>
<dbReference type="Gene3D" id="3.30.70.20">
    <property type="match status" value="1"/>
</dbReference>
<dbReference type="SUPFAM" id="SSF53706">
    <property type="entry name" value="Formate dehydrogenase/DMSO reductase, domains 1-3"/>
    <property type="match status" value="1"/>
</dbReference>
<evidence type="ECO:0000256" key="7">
    <source>
        <dbReference type="ARBA" id="ARBA00023014"/>
    </source>
</evidence>
<dbReference type="Pfam" id="PF10588">
    <property type="entry name" value="NADH-G_4Fe-4S_3"/>
    <property type="match status" value="1"/>
</dbReference>
<dbReference type="AlphaFoldDB" id="K7Z449"/>
<dbReference type="InterPro" id="IPR000283">
    <property type="entry name" value="NADH_UbQ_OxRdtase_75kDa_su_CS"/>
</dbReference>
<dbReference type="EC" id="7.1.1.-" evidence="10"/>
<evidence type="ECO:0000313" key="14">
    <source>
        <dbReference type="EMBL" id="AFX98788.1"/>
    </source>
</evidence>
<comment type="cofactor">
    <cofactor evidence="10">
        <name>[2Fe-2S] cluster</name>
        <dbReference type="ChEBI" id="CHEBI:190135"/>
    </cofactor>
    <text evidence="10">Binds 1 [2Fe-2S] cluster per subunit.</text>
</comment>
<dbReference type="InterPro" id="IPR019574">
    <property type="entry name" value="NADH_UbQ_OxRdtase_Gsu_4Fe4S-bd"/>
</dbReference>
<evidence type="ECO:0000259" key="12">
    <source>
        <dbReference type="PROSITE" id="PS51669"/>
    </source>
</evidence>
<dbReference type="GO" id="GO:0048038">
    <property type="term" value="F:quinone binding"/>
    <property type="evidence" value="ECO:0007669"/>
    <property type="project" value="UniProtKB-UniRule"/>
</dbReference>
<dbReference type="InterPro" id="IPR050123">
    <property type="entry name" value="Prok_molybdopt-oxidoreductase"/>
</dbReference>
<evidence type="ECO:0000259" key="13">
    <source>
        <dbReference type="PROSITE" id="PS51839"/>
    </source>
</evidence>
<comment type="function">
    <text evidence="10">NDH-1 shuttles electrons from NADH, via FMN and iron-sulfur (Fe-S) centers, to quinones in the respiratory chain. Couples the redox reaction to proton translocation (for every two electrons transferred, four hydrogen ions are translocated across the cytoplasmic membrane), and thus conserves the redox energy in a proton gradient.</text>
</comment>
<evidence type="ECO:0000256" key="5">
    <source>
        <dbReference type="ARBA" id="ARBA00022967"/>
    </source>
</evidence>
<keyword evidence="8 10" id="KW-0520">NAD</keyword>
<keyword evidence="3 10" id="KW-0004">4Fe-4S</keyword>
<dbReference type="PROSITE" id="PS51085">
    <property type="entry name" value="2FE2S_FER_2"/>
    <property type="match status" value="1"/>
</dbReference>
<dbReference type="Gene3D" id="3.40.50.740">
    <property type="match status" value="1"/>
</dbReference>
<dbReference type="Pfam" id="PF22117">
    <property type="entry name" value="Fer4_Nqo3"/>
    <property type="match status" value="1"/>
</dbReference>
<evidence type="ECO:0000256" key="1">
    <source>
        <dbReference type="ARBA" id="ARBA00001966"/>
    </source>
</evidence>
<feature type="domain" description="2Fe-2S ferredoxin-type" evidence="11">
    <location>
        <begin position="1"/>
        <end position="78"/>
    </location>
</feature>
<dbReference type="OrthoDB" id="9803192at2"/>
<dbReference type="PROSITE" id="PS51257">
    <property type="entry name" value="PROKAR_LIPOPROTEIN"/>
    <property type="match status" value="1"/>
</dbReference>
<dbReference type="RefSeq" id="WP_015088286.1">
    <property type="nucleotide sequence ID" value="NC_019566.1"/>
</dbReference>
<evidence type="ECO:0000256" key="3">
    <source>
        <dbReference type="ARBA" id="ARBA00022485"/>
    </source>
</evidence>
<dbReference type="SUPFAM" id="SSF54862">
    <property type="entry name" value="4Fe-4S ferredoxins"/>
    <property type="match status" value="1"/>
</dbReference>
<keyword evidence="5 10" id="KW-1278">Translocase</keyword>
<keyword evidence="14" id="KW-0560">Oxidoreductase</keyword>
<dbReference type="PANTHER" id="PTHR43105:SF13">
    <property type="entry name" value="NADH-UBIQUINONE OXIDOREDUCTASE 75 KDA SUBUNIT, MITOCHONDRIAL"/>
    <property type="match status" value="1"/>
</dbReference>
<dbReference type="InterPro" id="IPR001041">
    <property type="entry name" value="2Fe-2S_ferredoxin-type"/>
</dbReference>
<dbReference type="eggNOG" id="COG1034">
    <property type="taxonomic scope" value="Bacteria"/>
</dbReference>
<dbReference type="Proteomes" id="UP000010077">
    <property type="component" value="Chromosome"/>
</dbReference>
<evidence type="ECO:0000313" key="15">
    <source>
        <dbReference type="Proteomes" id="UP000010077"/>
    </source>
</evidence>
<dbReference type="PANTHER" id="PTHR43105">
    <property type="entry name" value="RESPIRATORY NITRATE REDUCTASE"/>
    <property type="match status" value="1"/>
</dbReference>
<dbReference type="GO" id="GO:0016651">
    <property type="term" value="F:oxidoreductase activity, acting on NAD(P)H"/>
    <property type="evidence" value="ECO:0007669"/>
    <property type="project" value="InterPro"/>
</dbReference>
<dbReference type="SMART" id="SM00929">
    <property type="entry name" value="NADH-G_4Fe-4S_3"/>
    <property type="match status" value="1"/>
</dbReference>
<dbReference type="KEGG" id="thal:A1OE_597"/>
<dbReference type="Pfam" id="PF00384">
    <property type="entry name" value="Molybdopterin"/>
    <property type="match status" value="1"/>
</dbReference>
<dbReference type="InterPro" id="IPR006656">
    <property type="entry name" value="Mopterin_OxRdtase"/>
</dbReference>
<keyword evidence="15" id="KW-1185">Reference proteome</keyword>
<keyword evidence="4 10" id="KW-0479">Metal-binding</keyword>
<keyword evidence="6 10" id="KW-0408">Iron</keyword>
<evidence type="ECO:0000256" key="2">
    <source>
        <dbReference type="ARBA" id="ARBA00005404"/>
    </source>
</evidence>
<dbReference type="InterPro" id="IPR010228">
    <property type="entry name" value="NADH_UbQ_OxRdtase_Gsu"/>
</dbReference>
<dbReference type="GO" id="GO:0051537">
    <property type="term" value="F:2 iron, 2 sulfur cluster binding"/>
    <property type="evidence" value="ECO:0007669"/>
    <property type="project" value="UniProtKB-UniRule"/>
</dbReference>
<dbReference type="Pfam" id="PF22151">
    <property type="entry name" value="Fer4_NDSU1"/>
    <property type="match status" value="1"/>
</dbReference>
<dbReference type="GO" id="GO:0051539">
    <property type="term" value="F:4 iron, 4 sulfur cluster binding"/>
    <property type="evidence" value="ECO:0007669"/>
    <property type="project" value="UniProtKB-KW"/>
</dbReference>
<dbReference type="GO" id="GO:0016020">
    <property type="term" value="C:membrane"/>
    <property type="evidence" value="ECO:0007669"/>
    <property type="project" value="InterPro"/>
</dbReference>
<dbReference type="PATRIC" id="fig|1193729.4.peg.325"/>
<gene>
    <name evidence="14" type="primary">nuoG</name>
    <name evidence="14" type="ORF">A1OE_597</name>
</gene>
<dbReference type="Pfam" id="PF09326">
    <property type="entry name" value="NADH_dhqG_C"/>
    <property type="match status" value="1"/>
</dbReference>
<dbReference type="HOGENOM" id="CLU_000422_11_6_5"/>
<evidence type="ECO:0000259" key="11">
    <source>
        <dbReference type="PROSITE" id="PS51085"/>
    </source>
</evidence>